<feature type="domain" description="EGF-like" evidence="35">
    <location>
        <begin position="730"/>
        <end position="766"/>
    </location>
</feature>
<feature type="disulfide bond" evidence="32">
    <location>
        <begin position="1649"/>
        <end position="1666"/>
    </location>
</feature>
<feature type="disulfide bond" evidence="32">
    <location>
        <begin position="57"/>
        <end position="66"/>
    </location>
</feature>
<evidence type="ECO:0000256" key="3">
    <source>
        <dbReference type="ARBA" id="ARBA00005847"/>
    </source>
</evidence>
<feature type="domain" description="LNR" evidence="36">
    <location>
        <begin position="1742"/>
        <end position="1783"/>
    </location>
</feature>
<feature type="domain" description="EGF-like" evidence="35">
    <location>
        <begin position="1117"/>
        <end position="1153"/>
    </location>
</feature>
<dbReference type="FunFam" id="2.10.25.10:FF:000253">
    <property type="entry name" value="Neurogenic locus notch protein 1"/>
    <property type="match status" value="1"/>
</dbReference>
<feature type="domain" description="EGF-like" evidence="35">
    <location>
        <begin position="845"/>
        <end position="881"/>
    </location>
</feature>
<dbReference type="FunFam" id="2.10.25.10:FF:000955">
    <property type="entry name" value="Neurogenic locus notch homolog protein 1"/>
    <property type="match status" value="1"/>
</dbReference>
<dbReference type="EMBL" id="JAIQCJ010000212">
    <property type="protein sequence ID" value="KAJ8797552.1"/>
    <property type="molecule type" value="Genomic_DNA"/>
</dbReference>
<dbReference type="GO" id="GO:0006355">
    <property type="term" value="P:regulation of DNA-templated transcription"/>
    <property type="evidence" value="ECO:0007669"/>
    <property type="project" value="InterPro"/>
</dbReference>
<feature type="domain" description="EGF-like" evidence="35">
    <location>
        <begin position="1494"/>
        <end position="1531"/>
    </location>
</feature>
<keyword evidence="12" id="KW-0732">Signal</keyword>
<feature type="binding site" evidence="29">
    <location>
        <position position="542"/>
    </location>
    <ligand>
        <name>Ca(2+)</name>
        <dbReference type="ChEBI" id="CHEBI:29108"/>
        <label>3</label>
    </ligand>
</feature>
<dbReference type="FunFam" id="1.25.40.20:FF:000005">
    <property type="entry name" value="Neurogenic locus notch 1"/>
    <property type="match status" value="1"/>
</dbReference>
<keyword evidence="17 34" id="KW-1133">Transmembrane helix</keyword>
<feature type="disulfide bond" evidence="32">
    <location>
        <begin position="1668"/>
        <end position="1677"/>
    </location>
</feature>
<feature type="disulfide bond" evidence="32">
    <location>
        <begin position="1067"/>
        <end position="1076"/>
    </location>
</feature>
<keyword evidence="27" id="KW-0379">Hydroxylation</keyword>
<feature type="disulfide bond" evidence="32">
    <location>
        <begin position="1105"/>
        <end position="1114"/>
    </location>
</feature>
<feature type="disulfide bond" evidence="32">
    <location>
        <begin position="1010"/>
        <end position="1027"/>
    </location>
</feature>
<dbReference type="Pfam" id="PF06816">
    <property type="entry name" value="NOD"/>
    <property type="match status" value="1"/>
</dbReference>
<dbReference type="SMART" id="SM00179">
    <property type="entry name" value="EGF_CA"/>
    <property type="match status" value="32"/>
</dbReference>
<evidence type="ECO:0000256" key="9">
    <source>
        <dbReference type="ARBA" id="ARBA00022657"/>
    </source>
</evidence>
<dbReference type="PROSITE" id="PS50258">
    <property type="entry name" value="LNR"/>
    <property type="match status" value="3"/>
</dbReference>
<keyword evidence="19 31" id="KW-0040">ANK repeat</keyword>
<feature type="disulfide bond" evidence="30 32">
    <location>
        <begin position="568"/>
        <end position="577"/>
    </location>
</feature>
<dbReference type="FunFam" id="2.10.25.10:FF:000095">
    <property type="entry name" value="Notch, isoform B"/>
    <property type="match status" value="1"/>
</dbReference>
<dbReference type="PROSITE" id="PS50026">
    <property type="entry name" value="EGF_3"/>
    <property type="match status" value="34"/>
</dbReference>
<dbReference type="SMART" id="SM00248">
    <property type="entry name" value="ANK"/>
    <property type="match status" value="6"/>
</dbReference>
<dbReference type="Pfam" id="PF07684">
    <property type="entry name" value="NODP"/>
    <property type="match status" value="1"/>
</dbReference>
<dbReference type="CDD" id="cd00054">
    <property type="entry name" value="EGF_CA"/>
    <property type="match status" value="29"/>
</dbReference>
<evidence type="ECO:0000256" key="16">
    <source>
        <dbReference type="ARBA" id="ARBA00022976"/>
    </source>
</evidence>
<feature type="domain" description="EGF-like" evidence="35">
    <location>
        <begin position="387"/>
        <end position="423"/>
    </location>
</feature>
<keyword evidence="10 34" id="KW-0812">Transmembrane</keyword>
<evidence type="ECO:0000256" key="2">
    <source>
        <dbReference type="ARBA" id="ARBA00004251"/>
    </source>
</evidence>
<feature type="domain" description="EGF-like" evidence="35">
    <location>
        <begin position="1280"/>
        <end position="1315"/>
    </location>
</feature>
<feature type="region of interest" description="Disordered" evidence="33">
    <location>
        <begin position="2703"/>
        <end position="2780"/>
    </location>
</feature>
<feature type="disulfide bond" evidence="32">
    <location>
        <begin position="413"/>
        <end position="422"/>
    </location>
</feature>
<feature type="domain" description="EGF-like" evidence="35">
    <location>
        <begin position="504"/>
        <end position="540"/>
    </location>
</feature>
<feature type="repeat" description="ANK" evidence="31">
    <location>
        <begin position="2234"/>
        <end position="2266"/>
    </location>
</feature>
<dbReference type="SMART" id="SM01338">
    <property type="entry name" value="NOD"/>
    <property type="match status" value="1"/>
</dbReference>
<evidence type="ECO:0000256" key="19">
    <source>
        <dbReference type="ARBA" id="ARBA00023043"/>
    </source>
</evidence>
<dbReference type="Gene3D" id="3.30.300.320">
    <property type="match status" value="1"/>
</dbReference>
<dbReference type="GO" id="GO:0005634">
    <property type="term" value="C:nucleus"/>
    <property type="evidence" value="ECO:0007669"/>
    <property type="project" value="UniProtKB-SubCell"/>
</dbReference>
<evidence type="ECO:0000256" key="7">
    <source>
        <dbReference type="ARBA" id="ARBA00022499"/>
    </source>
</evidence>
<evidence type="ECO:0000256" key="31">
    <source>
        <dbReference type="PROSITE-ProRule" id="PRU00023"/>
    </source>
</evidence>
<feature type="domain" description="EGF-like" evidence="35">
    <location>
        <begin position="27"/>
        <end position="67"/>
    </location>
</feature>
<evidence type="ECO:0000313" key="38">
    <source>
        <dbReference type="Proteomes" id="UP001159641"/>
    </source>
</evidence>
<feature type="disulfide bond" evidence="30">
    <location>
        <begin position="475"/>
        <end position="490"/>
    </location>
</feature>
<dbReference type="SUPFAM" id="SSF57184">
    <property type="entry name" value="Growth factor receptor domain"/>
    <property type="match status" value="3"/>
</dbReference>
<feature type="domain" description="LNR" evidence="36">
    <location>
        <begin position="1784"/>
        <end position="1823"/>
    </location>
</feature>
<dbReference type="FunFam" id="2.10.25.10:FF:000125">
    <property type="entry name" value="Neurogenic locus notch protein-like"/>
    <property type="match status" value="1"/>
</dbReference>
<evidence type="ECO:0000256" key="33">
    <source>
        <dbReference type="SAM" id="MobiDB-lite"/>
    </source>
</evidence>
<dbReference type="InterPro" id="IPR000800">
    <property type="entry name" value="Notch_dom"/>
</dbReference>
<feature type="domain" description="EGF-like" evidence="35">
    <location>
        <begin position="464"/>
        <end position="502"/>
    </location>
</feature>
<feature type="repeat" description="ANK" evidence="31">
    <location>
        <begin position="2300"/>
        <end position="2332"/>
    </location>
</feature>
<dbReference type="SMART" id="SM01339">
    <property type="entry name" value="NODP"/>
    <property type="match status" value="1"/>
</dbReference>
<feature type="disulfide bond" evidence="32">
    <location>
        <begin position="606"/>
        <end position="615"/>
    </location>
</feature>
<dbReference type="InterPro" id="IPR001881">
    <property type="entry name" value="EGF-like_Ca-bd_dom"/>
</dbReference>
<dbReference type="PROSITE" id="PS00010">
    <property type="entry name" value="ASX_HYDROXYL"/>
    <property type="match status" value="21"/>
</dbReference>
<sequence>MAGVGHSPPRSVSRSCSGAFAGQRCQAPNPCLSAPCKNGGTCHTVERDGLVDYACRCRLGFSGPLCLTPRDHACLASPCLNGGTCDLLTLTEYKCLCPPGWSGAVVSLRAPEFKNTGSGGAPAAMHPATVTQPLSCRGPEVSGANTVGSIPGWHLLRGAWRLPPALGAARRGEQGGRLTPFAPAPPGKTCQQADPCASNPCANGGQCLPFEASYICGCPPGFHGPTCRQDVNECSQNPGLCHHGGTCHNEVGSYRCACRASHTGPRCELPYVPCSPSPCQNGGTCRPTGDTAHECACLPGFTGQNCEANIDDCPGNNCKNGGACVDGVNTYNCRCPPEWTGQHCTEDVDECQLMPNACQNGGTCHNAHGGYNCVCVNGWTGEDCSENIDDCASASCFHGATCHDRVASFYCECPHGRTGLLCHLNDACISNPCNEGSNCDTNPVNGKAICTCPSGYTGPACSQDVDECSLGANPCEHAGKCINTLGSFECRCLQGYTGPRCEIDVNECVSNPCQNDATCLDQIGEFQCICMPGYEGVHCEVNTDECASSPCLQNGRCLDKINEFVCECPTGFTGHLCQYDVDECASTPCRNGAKCLDGPNTYTCVCTEGYTGPHCEVDVDECDPDPCHYGSCKDGVATFTCLCRPGYTGHHCETNINECHSQPCRHGGTCQDRDNAYLCSCLKGTTGPNCEINLDDCASNPCDSGTCLDKIDGYECVCAPGYTGSMCHINIDECTDNPCHNGGTCEDGVNGFTCRCPEGYHDPTCLSEVNECSSNPCIHGACRDSLNGYGAAPHSASSGALPQRGGLLGGWRLAGRGGAVAKPRTGQRYKCDCDPGWSGANCDINNNECESNPCVNGGTCKDMTSGYVCACREGFSGEWGGAPGAERAPQGGSAEPGHRSSHRDPWRLPPGGGGGTDLLGSTPGPRLSAGPFLHTRWDLATAPRVTATLTAVPPSPGPNCQTNINECASNPCLNQGTCIDDVAGYKCNCLLPYTGATCEVVLAPCAPGPCRNGGECKESKDYESFSCACPVGWQGQTCEIDINECVKSPCRAGASCQNTNGGYLCHCQAGYTGRNCETDVDDCRPNPCHNGGSCTDGINTAFCDCLPGFQGAFCEEDINECASNPCRNGANCTDCVDSYTCTCPAGFSGIHCENNTPDCTESSCFNGGTCVDGINSFTCLCPPGFTGSYCQHDVNECDSRPCLHGGTCHDSYGTYKCTCPQGYTGLNCQSLVRWCDSSPCKNGGRCWQTNALYRCECHSGWTGLYCDVPSVSCEVAARQQGINVTHLCRNGGLCMNVGNTHHCHCQAGYTGSYCEDQVDECSPSPCQNGATCTDYPGGYSCECVAGYHGVNCSEEVNECLSQPCRNGGTCIDLTNTYKCSCPRGTQGRQGHTRGGSVRARGRRPFPGRPGSLVLTAGRGVHPGEERGQRAAARALTVPGPAGVHCEVNVDDCNPPVDPVSRGPKCFNNGTCVDQVGGYSCTCPPGFVGERCEGDVNECLSNPCDARGTQNCVQRVNAFHCECRAGHTGGCRRPGAGSSAGVGVSPSHLLSSPGRRCESVINGCKDRPCKNGGSCAVASNTARGFICKCPAGFEGATCENDARSCGSLRCLNGGTCISGPRSPACLCLGPFTGPECQFPVSSPCLGGNPCYNQGSCEPTSESPFYRCLCPAKFNGLLCHILDYSFGGGVGLDIPPPQIEEACELPGCREEAGNKVCSLQCNNHACGWDGGDCSLNFNDPWQNCTQALRCWKYFSNGRCDSQCNSAGCLFDGFDCQRAEGQCNPLYDQYCKDHFRDGHCDQGCNSAECEWDGLDCAGHVPERLAAGTLVLVVLMPPEQLRNHSLHFLRELSRLLHTNVVFKRDASGQQMIFPYYGHEEELHKHPIRRSVAGGASLLPGSGGGRRRRELDPMDIRGSIVYLEIDNRQCVQSSSQCFQSATDVAAFLGALASLGSLNIPYKIEAVQSETVEPPPPPPLHFMYVAVVAFVLLFFVGCGVLLSRKRRRQHGQLWFPEGFKVSEASKKKRREPLGEDSVGLKPLKNASDGALMDDSQNEWGDEGLEAKKFRFEEPVVLPDLDDQTDHRQWTQQHLDAADLRVSAMAPTPPQGEADTDCMDVNVRGPDGYTPLMIASCSGGGLETGNSEEEEDAPAVISDFIYQGASLHNQTDRTGETALHLAARYSRSDAAKRLLEASADANIQDNMGRTPLHAAVAADAQGVFQILIRNRATDLDARMHDGTTPLILAARLAVEGMLEDLINSHADVNAVDDLGKSALHWAAAVNNVEAAVVLLKNGANKDMQNNKEETPLFLAAREGSYETAKVLLDHFANRDITDHMDRLPRDIAQERMHHDIVRLLDEYSLVRSPPLHGAPTLSPPLCSPGGYLGNLKPAVQGKKARKPSTKGLACGGKEPKDLKARRKKSQDGKGCLLDSSSVLSPVDSLESPHGYLSDVASPPLLPSPFQQSPSMPLNHLPGMPDAHLGVSHLSVAAKPEMAALSGGGRLAFEAGPPRLSHLPVASGTSTVLGAGGSGSCGGAVNFTVGGAAGLNGQCEWLSRLQNGLVPNQYNPLRGSVAPGTLSTQAPALQHGMVGPLHGGLSATALSQMMSYQALPNTRLAAQPHLVQPQQQQQNLQMQPPNMQPQAPQPHLGVGSATSGHMGRSFLAGELSQADVQPLGPGSLAAHTVLPQDSQVLPTSLPAALAPPMTTAQFLTPPSQHSYSSPVDNTPSHQLQVPEHPFLTPSPESPDQWSSSSPHSNISDWSEGISSPPTSMPSQIAHVPEAFK</sequence>
<feature type="repeat" description="ANK" evidence="31">
    <location>
        <begin position="2167"/>
        <end position="2199"/>
    </location>
</feature>
<feature type="domain" description="EGF-like" evidence="35">
    <location>
        <begin position="1193"/>
        <end position="1229"/>
    </location>
</feature>
<feature type="disulfide bond" evidence="32">
    <location>
        <begin position="1626"/>
        <end position="1635"/>
    </location>
</feature>
<dbReference type="Pfam" id="PF00008">
    <property type="entry name" value="EGF"/>
    <property type="match status" value="22"/>
</dbReference>
<comment type="caution">
    <text evidence="32">Lacks conserved residue(s) required for the propagation of feature annotation.</text>
</comment>
<dbReference type="FunFam" id="2.10.25.10:FF:000151">
    <property type="entry name" value="FAT atypical cadherin 4"/>
    <property type="match status" value="1"/>
</dbReference>
<dbReference type="PROSITE" id="PS50088">
    <property type="entry name" value="ANK_REPEAT"/>
    <property type="match status" value="4"/>
</dbReference>
<keyword evidence="6" id="KW-1003">Cell membrane</keyword>
<dbReference type="SUPFAM" id="SSF48403">
    <property type="entry name" value="Ankyrin repeat"/>
    <property type="match status" value="1"/>
</dbReference>
<dbReference type="Pfam" id="PF00066">
    <property type="entry name" value="Notch"/>
    <property type="match status" value="3"/>
</dbReference>
<reference evidence="37 38" key="1">
    <citation type="submission" date="2022-11" db="EMBL/GenBank/DDBJ databases">
        <title>Whole genome sequence of Eschrichtius robustus ER-17-0199.</title>
        <authorList>
            <person name="Bruniche-Olsen A."/>
            <person name="Black A.N."/>
            <person name="Fields C.J."/>
            <person name="Walden K."/>
            <person name="Dewoody J.A."/>
        </authorList>
    </citation>
    <scope>NUCLEOTIDE SEQUENCE [LARGE SCALE GENOMIC DNA]</scope>
    <source>
        <strain evidence="37">ER-17-0199</strain>
        <tissue evidence="37">Blubber</tissue>
    </source>
</reference>
<evidence type="ECO:0000259" key="35">
    <source>
        <dbReference type="PROSITE" id="PS50026"/>
    </source>
</evidence>
<dbReference type="PROSITE" id="PS01186">
    <property type="entry name" value="EGF_2"/>
    <property type="match status" value="26"/>
</dbReference>
<keyword evidence="8 32" id="KW-0245">EGF-like domain</keyword>
<comment type="caution">
    <text evidence="37">The sequence shown here is derived from an EMBL/GenBank/DDBJ whole genome shotgun (WGS) entry which is preliminary data.</text>
</comment>
<dbReference type="InterPro" id="IPR000152">
    <property type="entry name" value="EGF-type_Asp/Asn_hydroxyl_site"/>
</dbReference>
<dbReference type="Pfam" id="PF00023">
    <property type="entry name" value="Ank"/>
    <property type="match status" value="1"/>
</dbReference>
<evidence type="ECO:0000256" key="13">
    <source>
        <dbReference type="ARBA" id="ARBA00022737"/>
    </source>
</evidence>
<evidence type="ECO:0000256" key="6">
    <source>
        <dbReference type="ARBA" id="ARBA00022475"/>
    </source>
</evidence>
<feature type="domain" description="EGF-like" evidence="35">
    <location>
        <begin position="580"/>
        <end position="616"/>
    </location>
</feature>
<dbReference type="FunFam" id="2.10.25.10:FF:000688">
    <property type="entry name" value="Neurogenic locus notch homolog protein 1"/>
    <property type="match status" value="1"/>
</dbReference>
<feature type="disulfide bond" evidence="32">
    <location>
        <begin position="433"/>
        <end position="450"/>
    </location>
</feature>
<feature type="domain" description="EGF-like" evidence="35">
    <location>
        <begin position="230"/>
        <end position="268"/>
    </location>
</feature>
<dbReference type="FunFam" id="2.10.25.10:FF:000472">
    <property type="entry name" value="Uncharacterized protein, isoform A"/>
    <property type="match status" value="1"/>
</dbReference>
<feature type="region of interest" description="Disordered" evidence="33">
    <location>
        <begin position="2020"/>
        <end position="2046"/>
    </location>
</feature>
<evidence type="ECO:0000256" key="34">
    <source>
        <dbReference type="SAM" id="Phobius"/>
    </source>
</evidence>
<keyword evidence="21 30" id="KW-1015">Disulfide bond</keyword>
<feature type="domain" description="EGF-like" evidence="35">
    <location>
        <begin position="192"/>
        <end position="228"/>
    </location>
</feature>
<feature type="disulfide bond" evidence="32">
    <location>
        <begin position="335"/>
        <end position="344"/>
    </location>
</feature>
<evidence type="ECO:0000256" key="17">
    <source>
        <dbReference type="ARBA" id="ARBA00022989"/>
    </source>
</evidence>
<dbReference type="InterPro" id="IPR000742">
    <property type="entry name" value="EGF"/>
</dbReference>
<feature type="binding site" evidence="29">
    <location>
        <position position="559"/>
    </location>
    <ligand>
        <name>Ca(2+)</name>
        <dbReference type="ChEBI" id="CHEBI:29108"/>
        <label>3</label>
    </ligand>
</feature>
<dbReference type="InterPro" id="IPR024600">
    <property type="entry name" value="Notch_C"/>
</dbReference>
<keyword evidence="26" id="KW-0539">Nucleus</keyword>
<evidence type="ECO:0000256" key="30">
    <source>
        <dbReference type="PIRSR" id="PIRSR002279-2"/>
    </source>
</evidence>
<evidence type="ECO:0000256" key="27">
    <source>
        <dbReference type="ARBA" id="ARBA00023278"/>
    </source>
</evidence>
<feature type="binding site" evidence="29">
    <location>
        <position position="560"/>
    </location>
    <ligand>
        <name>Ca(2+)</name>
        <dbReference type="ChEBI" id="CHEBI:29108"/>
        <label>3</label>
    </ligand>
</feature>
<keyword evidence="7" id="KW-1017">Isopeptide bond</keyword>
<feature type="disulfide bond" evidence="30">
    <location>
        <begin position="508"/>
        <end position="519"/>
    </location>
</feature>
<dbReference type="Gene3D" id="3.30.70.3310">
    <property type="match status" value="1"/>
</dbReference>
<keyword evidence="16" id="KW-0914">Notch signaling pathway</keyword>
<feature type="binding site" evidence="29">
    <location>
        <position position="522"/>
    </location>
    <ligand>
        <name>Ca(2+)</name>
        <dbReference type="ChEBI" id="CHEBI:29108"/>
        <label>2</label>
    </ligand>
</feature>
<feature type="domain" description="EGF-like" evidence="35">
    <location>
        <begin position="618"/>
        <end position="653"/>
    </location>
</feature>
<dbReference type="SMART" id="SM01334">
    <property type="entry name" value="DUF3454"/>
    <property type="match status" value="1"/>
</dbReference>
<evidence type="ECO:0000256" key="28">
    <source>
        <dbReference type="ARBA" id="ARBA00037817"/>
    </source>
</evidence>
<keyword evidence="11 29" id="KW-0479">Metal-binding</keyword>
<dbReference type="PIRSF" id="PIRSF002279">
    <property type="entry name" value="Notch"/>
    <property type="match status" value="1"/>
</dbReference>
<name>A0AB34HXL4_ESCRO</name>
<dbReference type="FunFam" id="2.10.25.10:FF:000521">
    <property type="entry name" value="Neurogenic locus notch protein 1"/>
    <property type="match status" value="1"/>
</dbReference>
<evidence type="ECO:0000256" key="32">
    <source>
        <dbReference type="PROSITE-ProRule" id="PRU00076"/>
    </source>
</evidence>
<accession>A0AB34HXL4</accession>
<keyword evidence="9" id="KW-0037">Angiogenesis</keyword>
<proteinExistence type="inferred from homology"/>
<feature type="domain" description="EGF-like" evidence="35">
    <location>
        <begin position="963"/>
        <end position="999"/>
    </location>
</feature>
<feature type="domain" description="EGF-like" evidence="35">
    <location>
        <begin position="542"/>
        <end position="578"/>
    </location>
</feature>
<dbReference type="InterPro" id="IPR010660">
    <property type="entry name" value="Notch_NOD_dom"/>
</dbReference>
<dbReference type="GO" id="GO:0007219">
    <property type="term" value="P:Notch signaling pathway"/>
    <property type="evidence" value="ECO:0007669"/>
    <property type="project" value="UniProtKB-KW"/>
</dbReference>
<dbReference type="InterPro" id="IPR009030">
    <property type="entry name" value="Growth_fac_rcpt_cys_sf"/>
</dbReference>
<feature type="binding site" evidence="29">
    <location>
        <position position="507"/>
    </location>
    <ligand>
        <name>Ca(2+)</name>
        <dbReference type="ChEBI" id="CHEBI:29108"/>
        <label>2</label>
    </ligand>
</feature>
<feature type="disulfide bond" evidence="32">
    <location>
        <begin position="1257"/>
        <end position="1266"/>
    </location>
</feature>
<feature type="disulfide bond" evidence="32">
    <location>
        <begin position="258"/>
        <end position="267"/>
    </location>
</feature>
<dbReference type="Pfam" id="PF12796">
    <property type="entry name" value="Ank_2"/>
    <property type="match status" value="2"/>
</dbReference>
<feature type="disulfide bond" evidence="32">
    <location>
        <begin position="622"/>
        <end position="632"/>
    </location>
</feature>
<dbReference type="GO" id="GO:0005509">
    <property type="term" value="F:calcium ion binding"/>
    <property type="evidence" value="ECO:0007669"/>
    <property type="project" value="InterPro"/>
</dbReference>
<organism evidence="37 38">
    <name type="scientific">Eschrichtius robustus</name>
    <name type="common">California gray whale</name>
    <name type="synonym">Eschrichtius gibbosus</name>
    <dbReference type="NCBI Taxonomy" id="9764"/>
    <lineage>
        <taxon>Eukaryota</taxon>
        <taxon>Metazoa</taxon>
        <taxon>Chordata</taxon>
        <taxon>Craniata</taxon>
        <taxon>Vertebrata</taxon>
        <taxon>Euteleostomi</taxon>
        <taxon>Mammalia</taxon>
        <taxon>Eutheria</taxon>
        <taxon>Laurasiatheria</taxon>
        <taxon>Artiodactyla</taxon>
        <taxon>Whippomorpha</taxon>
        <taxon>Cetacea</taxon>
        <taxon>Mysticeti</taxon>
        <taxon>Eschrichtiidae</taxon>
        <taxon>Eschrichtius</taxon>
    </lineage>
</organism>
<feature type="region of interest" description="Disordered" evidence="33">
    <location>
        <begin position="1387"/>
        <end position="1411"/>
    </location>
</feature>
<feature type="disulfide bond" evidence="32">
    <location>
        <begin position="1503"/>
        <end position="1520"/>
    </location>
</feature>
<feature type="disulfide bond" evidence="32">
    <location>
        <begin position="1143"/>
        <end position="1152"/>
    </location>
</feature>
<feature type="compositionally biased region" description="Low complexity" evidence="33">
    <location>
        <begin position="2737"/>
        <end position="2752"/>
    </location>
</feature>
<keyword evidence="20 34" id="KW-0472">Membrane</keyword>
<dbReference type="FunFam" id="2.10.25.10:FF:000092">
    <property type="entry name" value="Neurogenic locus notch protein 1"/>
    <property type="match status" value="1"/>
</dbReference>
<feature type="binding site" evidence="29">
    <location>
        <position position="543"/>
    </location>
    <ligand>
        <name>Ca(2+)</name>
        <dbReference type="ChEBI" id="CHEBI:29108"/>
        <label>3</label>
    </ligand>
</feature>
<keyword evidence="15 29" id="KW-0106">Calcium</keyword>
<dbReference type="InterPro" id="IPR049883">
    <property type="entry name" value="NOTCH1_EGF-like"/>
</dbReference>
<evidence type="ECO:0000256" key="24">
    <source>
        <dbReference type="ARBA" id="ARBA00023170"/>
    </source>
</evidence>
<feature type="compositionally biased region" description="Low complexity" evidence="33">
    <location>
        <begin position="2617"/>
        <end position="2643"/>
    </location>
</feature>
<evidence type="ECO:0000256" key="29">
    <source>
        <dbReference type="PIRSR" id="PIRSR002279-1"/>
    </source>
</evidence>
<dbReference type="FunFam" id="2.10.25.10:FF:000031">
    <property type="entry name" value="neurogenic locus notch homolog protein 3"/>
    <property type="match status" value="1"/>
</dbReference>
<feature type="compositionally biased region" description="Basic and acidic residues" evidence="33">
    <location>
        <begin position="896"/>
        <end position="906"/>
    </location>
</feature>
<dbReference type="Gene3D" id="2.10.25.10">
    <property type="entry name" value="Laminin"/>
    <property type="match status" value="35"/>
</dbReference>
<dbReference type="FunFam" id="2.10.25.10:FF:000558">
    <property type="entry name" value="Neurogenic locus notch homolog protein 1"/>
    <property type="match status" value="1"/>
</dbReference>
<feature type="region of interest" description="Disordered" evidence="33">
    <location>
        <begin position="2617"/>
        <end position="2653"/>
    </location>
</feature>
<dbReference type="PANTHER" id="PTHR45836:SF12">
    <property type="entry name" value="NEUROGENIC LOCUS NOTCH HOMOLOG PROTEIN 1"/>
    <property type="match status" value="1"/>
</dbReference>
<dbReference type="PROSITE" id="PS50297">
    <property type="entry name" value="ANK_REP_REGION"/>
    <property type="match status" value="4"/>
</dbReference>
<feature type="disulfide bond" evidence="32">
    <location>
        <begin position="297"/>
        <end position="306"/>
    </location>
</feature>
<dbReference type="FunFam" id="2.10.25.10:FF:000004">
    <property type="entry name" value="Neurogenic locus notch 1"/>
    <property type="match status" value="10"/>
</dbReference>
<dbReference type="PROSITE" id="PS00022">
    <property type="entry name" value="EGF_1"/>
    <property type="match status" value="29"/>
</dbReference>
<feature type="domain" description="EGF-like" evidence="35">
    <location>
        <begin position="1355"/>
        <end position="1391"/>
    </location>
</feature>
<feature type="disulfide bond" evidence="32">
    <location>
        <begin position="218"/>
        <end position="227"/>
    </location>
</feature>
<feature type="domain" description="EGF-like" evidence="35">
    <location>
        <begin position="424"/>
        <end position="462"/>
    </location>
</feature>
<feature type="disulfide bond" evidence="32">
    <location>
        <begin position="1482"/>
        <end position="1491"/>
    </location>
</feature>
<evidence type="ECO:0000256" key="14">
    <source>
        <dbReference type="ARBA" id="ARBA00022782"/>
    </source>
</evidence>
<feature type="region of interest" description="Disordered" evidence="33">
    <location>
        <begin position="882"/>
        <end position="926"/>
    </location>
</feature>
<feature type="disulfide bond" evidence="30">
    <location>
        <begin position="468"/>
        <end position="481"/>
    </location>
</feature>
<feature type="transmembrane region" description="Helical" evidence="34">
    <location>
        <begin position="1976"/>
        <end position="1996"/>
    </location>
</feature>
<dbReference type="InterPro" id="IPR008297">
    <property type="entry name" value="Notch"/>
</dbReference>
<dbReference type="InterPro" id="IPR051355">
    <property type="entry name" value="Notch/Slit_guidance"/>
</dbReference>
<keyword evidence="5" id="KW-0217">Developmental protein</keyword>
<dbReference type="GO" id="GO:0001525">
    <property type="term" value="P:angiogenesis"/>
    <property type="evidence" value="ECO:0007669"/>
    <property type="project" value="UniProtKB-KW"/>
</dbReference>
<feature type="disulfide bond" evidence="32">
    <location>
        <begin position="1181"/>
        <end position="1190"/>
    </location>
</feature>
<keyword evidence="14" id="KW-0221">Differentiation</keyword>
<feature type="domain" description="EGF-like" evidence="35">
    <location>
        <begin position="70"/>
        <end position="107"/>
    </location>
</feature>
<keyword evidence="24" id="KW-0675">Receptor</keyword>
<feature type="repeat" description="ANK" evidence="31">
    <location>
        <begin position="2267"/>
        <end position="2299"/>
    </location>
</feature>
<evidence type="ECO:0000256" key="18">
    <source>
        <dbReference type="ARBA" id="ARBA00023015"/>
    </source>
</evidence>
<dbReference type="PANTHER" id="PTHR45836">
    <property type="entry name" value="SLIT HOMOLOG"/>
    <property type="match status" value="1"/>
</dbReference>
<feature type="compositionally biased region" description="Polar residues" evidence="33">
    <location>
        <begin position="2753"/>
        <end position="2770"/>
    </location>
</feature>
<feature type="binding site" evidence="29">
    <location>
        <position position="545"/>
    </location>
    <ligand>
        <name>Ca(2+)</name>
        <dbReference type="ChEBI" id="CHEBI:29108"/>
        <label>3</label>
    </ligand>
</feature>
<feature type="binding site" evidence="29">
    <location>
        <position position="487"/>
    </location>
    <ligand>
        <name>Ca(2+)</name>
        <dbReference type="ChEBI" id="CHEBI:29108"/>
        <label>1</label>
    </ligand>
</feature>
<feature type="domain" description="EGF-like" evidence="35">
    <location>
        <begin position="309"/>
        <end position="345"/>
    </location>
</feature>
<feature type="domain" description="EGF-like" evidence="35">
    <location>
        <begin position="1041"/>
        <end position="1077"/>
    </location>
</feature>
<dbReference type="Proteomes" id="UP001159641">
    <property type="component" value="Unassembled WGS sequence"/>
</dbReference>
<feature type="disulfide bond" evidence="32">
    <location>
        <begin position="681"/>
        <end position="690"/>
    </location>
</feature>
<dbReference type="FunFam" id="2.10.25.10:FF:000060">
    <property type="entry name" value="Neurogenic locus notch protein 1"/>
    <property type="match status" value="2"/>
</dbReference>
<dbReference type="InterPro" id="IPR022362">
    <property type="entry name" value="Notch_1"/>
</dbReference>
<feature type="disulfide bond" evidence="32">
    <location>
        <begin position="1343"/>
        <end position="1352"/>
    </location>
</feature>
<evidence type="ECO:0000256" key="22">
    <source>
        <dbReference type="ARBA" id="ARBA00023159"/>
    </source>
</evidence>
<dbReference type="PROSITE" id="PS01187">
    <property type="entry name" value="EGF_CA"/>
    <property type="match status" value="11"/>
</dbReference>
<dbReference type="Pfam" id="PF07645">
    <property type="entry name" value="EGF_CA"/>
    <property type="match status" value="4"/>
</dbReference>
<feature type="region of interest" description="Disordered" evidence="33">
    <location>
        <begin position="2386"/>
        <end position="2429"/>
    </location>
</feature>
<evidence type="ECO:0000256" key="20">
    <source>
        <dbReference type="ARBA" id="ARBA00023136"/>
    </source>
</evidence>
<evidence type="ECO:0000313" key="37">
    <source>
        <dbReference type="EMBL" id="KAJ8797552.1"/>
    </source>
</evidence>
<feature type="domain" description="EGF-like" evidence="35">
    <location>
        <begin position="1231"/>
        <end position="1267"/>
    </location>
</feature>
<keyword evidence="38" id="KW-1185">Reference proteome</keyword>
<dbReference type="FunFam" id="2.10.25.10:FF:000157">
    <property type="entry name" value="Neurogenic locus notch protein 1"/>
    <property type="match status" value="1"/>
</dbReference>
<dbReference type="FunFam" id="2.10.25.10:FF:000080">
    <property type="entry name" value="Neurogenic locus notch 1"/>
    <property type="match status" value="2"/>
</dbReference>
<feature type="domain" description="EGF-like" evidence="35">
    <location>
        <begin position="655"/>
        <end position="691"/>
    </location>
</feature>
<dbReference type="InterPro" id="IPR013032">
    <property type="entry name" value="EGF-like_CS"/>
</dbReference>
<dbReference type="FunFam" id="2.10.25.10:FF:000524">
    <property type="entry name" value="Neurogenic locus notch protein 1"/>
    <property type="match status" value="1"/>
</dbReference>
<evidence type="ECO:0000259" key="36">
    <source>
        <dbReference type="PROSITE" id="PS50258"/>
    </source>
</evidence>
<evidence type="ECO:0000256" key="10">
    <source>
        <dbReference type="ARBA" id="ARBA00022692"/>
    </source>
</evidence>
<evidence type="ECO:0000256" key="5">
    <source>
        <dbReference type="ARBA" id="ARBA00022473"/>
    </source>
</evidence>
<evidence type="ECO:0000256" key="26">
    <source>
        <dbReference type="ARBA" id="ARBA00023242"/>
    </source>
</evidence>
<feature type="disulfide bond" evidence="32">
    <location>
        <begin position="643"/>
        <end position="652"/>
    </location>
</feature>
<feature type="domain" description="EGF-like" evidence="35">
    <location>
        <begin position="1455"/>
        <end position="1492"/>
    </location>
</feature>
<dbReference type="SUPFAM" id="SSF90193">
    <property type="entry name" value="Notch domain"/>
    <property type="match status" value="3"/>
</dbReference>
<dbReference type="GO" id="GO:0009986">
    <property type="term" value="C:cell surface"/>
    <property type="evidence" value="ECO:0007669"/>
    <property type="project" value="TreeGrafter"/>
</dbReference>
<keyword evidence="13" id="KW-0677">Repeat</keyword>
<feature type="disulfide bond" evidence="30">
    <location>
        <begin position="551"/>
        <end position="566"/>
    </location>
</feature>
<feature type="domain" description="EGF-like" evidence="35">
    <location>
        <begin position="1317"/>
        <end position="1353"/>
    </location>
</feature>
<feature type="disulfide bond" evidence="30">
    <location>
        <begin position="546"/>
        <end position="557"/>
    </location>
</feature>
<feature type="domain" description="EGF-like" evidence="35">
    <location>
        <begin position="1600"/>
        <end position="1636"/>
    </location>
</feature>
<feature type="disulfide bond" evidence="30 32">
    <location>
        <begin position="530"/>
        <end position="539"/>
    </location>
</feature>
<feature type="disulfide bond" evidence="32">
    <location>
        <begin position="718"/>
        <end position="727"/>
    </location>
</feature>
<dbReference type="SMART" id="SM00181">
    <property type="entry name" value="EGF"/>
    <property type="match status" value="35"/>
</dbReference>
<feature type="binding site" evidence="29">
    <location>
        <position position="484"/>
    </location>
    <ligand>
        <name>Ca(2+)</name>
        <dbReference type="ChEBI" id="CHEBI:29108"/>
        <label>1</label>
    </ligand>
</feature>
<dbReference type="InterPro" id="IPR036770">
    <property type="entry name" value="Ankyrin_rpt-contain_sf"/>
</dbReference>
<feature type="disulfide bond" evidence="32">
    <location>
        <begin position="1029"/>
        <end position="1038"/>
    </location>
</feature>
<dbReference type="FunFam" id="2.10.25.10:FF:000127">
    <property type="entry name" value="Neurogenic locus notch protein 1"/>
    <property type="match status" value="3"/>
</dbReference>
<dbReference type="FunFam" id="2.10.25.10:FF:000136">
    <property type="entry name" value="Neurogenic locus notch 1"/>
    <property type="match status" value="1"/>
</dbReference>
<comment type="subcellular location">
    <subcellularLocation>
        <location evidence="2">Cell membrane</location>
        <topology evidence="2">Single-pass type I membrane protein</topology>
    </subcellularLocation>
    <subcellularLocation>
        <location evidence="28">Late endosome membrane</location>
        <topology evidence="28">Single-pass type I membrane protein</topology>
    </subcellularLocation>
    <subcellularLocation>
        <location evidence="1">Nucleus</location>
    </subcellularLocation>
</comment>
<evidence type="ECO:0000256" key="25">
    <source>
        <dbReference type="ARBA" id="ARBA00023180"/>
    </source>
</evidence>
<dbReference type="PRINTS" id="PR01984">
    <property type="entry name" value="NOTCH1"/>
</dbReference>
<dbReference type="GO" id="GO:0007411">
    <property type="term" value="P:axon guidance"/>
    <property type="evidence" value="ECO:0007669"/>
    <property type="project" value="TreeGrafter"/>
</dbReference>
<feature type="disulfide bond" evidence="32">
    <location>
        <begin position="989"/>
        <end position="998"/>
    </location>
</feature>
<feature type="binding site" evidence="29">
    <location>
        <position position="504"/>
    </location>
    <ligand>
        <name>Ca(2+)</name>
        <dbReference type="ChEBI" id="CHEBI:29108"/>
        <label>2</label>
    </ligand>
</feature>
<keyword evidence="22" id="KW-0010">Activator</keyword>
<feature type="disulfide bond" evidence="32">
    <location>
        <begin position="452"/>
        <end position="461"/>
    </location>
</feature>
<dbReference type="GO" id="GO:0050793">
    <property type="term" value="P:regulation of developmental process"/>
    <property type="evidence" value="ECO:0007669"/>
    <property type="project" value="InterPro"/>
</dbReference>
<protein>
    <recommendedName>
        <fullName evidence="4">Neurogenic locus notch homolog protein 1</fullName>
    </recommendedName>
</protein>
<feature type="disulfide bond" evidence="30 32">
    <location>
        <begin position="492"/>
        <end position="501"/>
    </location>
</feature>
<dbReference type="Pfam" id="PF12661">
    <property type="entry name" value="hEGF"/>
    <property type="match status" value="4"/>
</dbReference>
<dbReference type="InterPro" id="IPR011656">
    <property type="entry name" value="Notch_NODP_dom"/>
</dbReference>
<evidence type="ECO:0000256" key="11">
    <source>
        <dbReference type="ARBA" id="ARBA00022723"/>
    </source>
</evidence>
<feature type="disulfide bond" evidence="32">
    <location>
        <begin position="1305"/>
        <end position="1314"/>
    </location>
</feature>
<dbReference type="GO" id="GO:0038023">
    <property type="term" value="F:signaling receptor activity"/>
    <property type="evidence" value="ECO:0007669"/>
    <property type="project" value="InterPro"/>
</dbReference>
<dbReference type="GO" id="GO:0005886">
    <property type="term" value="C:plasma membrane"/>
    <property type="evidence" value="ECO:0007669"/>
    <property type="project" value="UniProtKB-SubCell"/>
</dbReference>
<evidence type="ECO:0000256" key="23">
    <source>
        <dbReference type="ARBA" id="ARBA00023163"/>
    </source>
</evidence>
<dbReference type="CDD" id="cd21702">
    <property type="entry name" value="JMTM_Notch1"/>
    <property type="match status" value="1"/>
</dbReference>
<dbReference type="GO" id="GO:0031902">
    <property type="term" value="C:late endosome membrane"/>
    <property type="evidence" value="ECO:0007669"/>
    <property type="project" value="UniProtKB-SubCell"/>
</dbReference>
<dbReference type="PRINTS" id="PR01983">
    <property type="entry name" value="NOTCH"/>
</dbReference>
<feature type="binding site" evidence="29">
    <location>
        <position position="505"/>
    </location>
    <ligand>
        <name>Ca(2+)</name>
        <dbReference type="ChEBI" id="CHEBI:29108"/>
        <label>2</label>
    </ligand>
</feature>
<dbReference type="SUPFAM" id="SSF57196">
    <property type="entry name" value="EGF/Laminin"/>
    <property type="match status" value="24"/>
</dbReference>
<dbReference type="FunFam" id="2.10.25.10:FF:000123">
    <property type="entry name" value="Crumbs homolog 1 (Drosophila)"/>
    <property type="match status" value="1"/>
</dbReference>
<evidence type="ECO:0000256" key="1">
    <source>
        <dbReference type="ARBA" id="ARBA00004123"/>
    </source>
</evidence>
<comment type="similarity">
    <text evidence="3">Belongs to the NOTCH family.</text>
</comment>
<dbReference type="SMART" id="SM00004">
    <property type="entry name" value="NL"/>
    <property type="match status" value="3"/>
</dbReference>
<dbReference type="FunFam" id="3.30.300.320:FF:000001">
    <property type="entry name" value="Neurogenic locus notch 1"/>
    <property type="match status" value="1"/>
</dbReference>
<gene>
    <name evidence="37" type="ORF">J1605_017284</name>
</gene>
<keyword evidence="18" id="KW-0805">Transcription regulation</keyword>
<feature type="disulfide bond" evidence="30">
    <location>
        <begin position="513"/>
        <end position="528"/>
    </location>
</feature>
<dbReference type="FunFam" id="3.30.70.3310:FF:000003">
    <property type="entry name" value="Neurogenic locus notch 1"/>
    <property type="match status" value="1"/>
</dbReference>
<dbReference type="InterPro" id="IPR035993">
    <property type="entry name" value="Notch-like_dom_sf"/>
</dbReference>
<feature type="domain" description="EGF-like" evidence="35">
    <location>
        <begin position="1079"/>
        <end position="1115"/>
    </location>
</feature>
<feature type="domain" description="EGF-like" evidence="35">
    <location>
        <begin position="1559"/>
        <end position="1598"/>
    </location>
</feature>
<evidence type="ECO:0000256" key="21">
    <source>
        <dbReference type="ARBA" id="ARBA00023157"/>
    </source>
</evidence>
<feature type="domain" description="EGF-like" evidence="35">
    <location>
        <begin position="347"/>
        <end position="385"/>
    </location>
</feature>
<feature type="disulfide bond" evidence="32">
    <location>
        <begin position="375"/>
        <end position="384"/>
    </location>
</feature>
<evidence type="ECO:0000256" key="4">
    <source>
        <dbReference type="ARBA" id="ARBA00019142"/>
    </source>
</evidence>
<keyword evidence="25" id="KW-0325">Glycoprotein</keyword>
<feature type="binding site" evidence="29">
    <location>
        <position position="521"/>
    </location>
    <ligand>
        <name>Ca(2+)</name>
        <dbReference type="ChEBI" id="CHEBI:29108"/>
        <label>2</label>
    </ligand>
</feature>
<feature type="disulfide bond" evidence="32">
    <location>
        <begin position="1219"/>
        <end position="1228"/>
    </location>
</feature>
<feature type="domain" description="EGF-like" evidence="35">
    <location>
        <begin position="1155"/>
        <end position="1191"/>
    </location>
</feature>
<dbReference type="GO" id="GO:0043235">
    <property type="term" value="C:receptor complex"/>
    <property type="evidence" value="ECO:0007669"/>
    <property type="project" value="TreeGrafter"/>
</dbReference>
<feature type="disulfide bond" evidence="32">
    <location>
        <begin position="1588"/>
        <end position="1597"/>
    </location>
</feature>
<dbReference type="InterPro" id="IPR018097">
    <property type="entry name" value="EGF_Ca-bd_CS"/>
</dbReference>
<dbReference type="Gene3D" id="1.25.40.20">
    <property type="entry name" value="Ankyrin repeat-containing domain"/>
    <property type="match status" value="1"/>
</dbReference>
<feature type="domain" description="EGF-like" evidence="35">
    <location>
        <begin position="270"/>
        <end position="307"/>
    </location>
</feature>
<feature type="domain" description="EGF-like" evidence="35">
    <location>
        <begin position="1639"/>
        <end position="1678"/>
    </location>
</feature>
<keyword evidence="23" id="KW-0804">Transcription</keyword>
<feature type="disulfide bond" evidence="32">
    <location>
        <begin position="756"/>
        <end position="765"/>
    </location>
</feature>
<evidence type="ECO:0000256" key="12">
    <source>
        <dbReference type="ARBA" id="ARBA00022729"/>
    </source>
</evidence>
<feature type="domain" description="LNR" evidence="36">
    <location>
        <begin position="1701"/>
        <end position="1741"/>
    </location>
</feature>
<feature type="disulfide bond" evidence="32">
    <location>
        <begin position="697"/>
        <end position="707"/>
    </location>
</feature>
<evidence type="ECO:0000256" key="8">
    <source>
        <dbReference type="ARBA" id="ARBA00022536"/>
    </source>
</evidence>
<feature type="domain" description="EGF-like" evidence="35">
    <location>
        <begin position="693"/>
        <end position="728"/>
    </location>
</feature>
<dbReference type="PRINTS" id="PR01452">
    <property type="entry name" value="LNOTCHREPEAT"/>
</dbReference>
<feature type="domain" description="EGF-like" evidence="35">
    <location>
        <begin position="1001"/>
        <end position="1039"/>
    </location>
</feature>
<dbReference type="InterPro" id="IPR002110">
    <property type="entry name" value="Ankyrin_rpt"/>
</dbReference>
<feature type="compositionally biased region" description="Polar residues" evidence="33">
    <location>
        <begin position="2705"/>
        <end position="2727"/>
    </location>
</feature>
<evidence type="ECO:0000256" key="15">
    <source>
        <dbReference type="ARBA" id="ARBA00022837"/>
    </source>
</evidence>